<organism evidence="2">
    <name type="scientific">human gut metagenome</name>
    <dbReference type="NCBI Taxonomy" id="408170"/>
    <lineage>
        <taxon>unclassified sequences</taxon>
        <taxon>metagenomes</taxon>
        <taxon>organismal metagenomes</taxon>
    </lineage>
</organism>
<dbReference type="InterPro" id="IPR023387">
    <property type="entry name" value="DUF1653-like_dom"/>
</dbReference>
<dbReference type="InterPro" id="IPR037135">
    <property type="entry name" value="DUF1653-like_dom_sf"/>
</dbReference>
<dbReference type="EMBL" id="AJWZ01004730">
    <property type="protein sequence ID" value="EKC64585.1"/>
    <property type="molecule type" value="Genomic_DNA"/>
</dbReference>
<feature type="domain" description="DUF1653" evidence="1">
    <location>
        <begin position="9"/>
        <end position="72"/>
    </location>
</feature>
<dbReference type="AlphaFoldDB" id="K1TDU3"/>
<accession>K1TDU3</accession>
<evidence type="ECO:0000259" key="1">
    <source>
        <dbReference type="Pfam" id="PF07866"/>
    </source>
</evidence>
<sequence length="80" mass="9606">MQELKINRIYKHFKGNYYLVLGLAKDSETGEDVVIYRQLYDDCSLFVRPLKMFLGKVDKEKYPDVEQIYRFELQDIKSGY</sequence>
<reference evidence="2" key="1">
    <citation type="journal article" date="2013" name="Environ. Microbiol.">
        <title>Microbiota from the distal guts of lean and obese adolescents exhibit partial functional redundancy besides clear differences in community structure.</title>
        <authorList>
            <person name="Ferrer M."/>
            <person name="Ruiz A."/>
            <person name="Lanza F."/>
            <person name="Haange S.B."/>
            <person name="Oberbach A."/>
            <person name="Till H."/>
            <person name="Bargiela R."/>
            <person name="Campoy C."/>
            <person name="Segura M.T."/>
            <person name="Richter M."/>
            <person name="von Bergen M."/>
            <person name="Seifert J."/>
            <person name="Suarez A."/>
        </authorList>
    </citation>
    <scope>NUCLEOTIDE SEQUENCE</scope>
</reference>
<comment type="caution">
    <text evidence="2">The sequence shown here is derived from an EMBL/GenBank/DDBJ whole genome shotgun (WGS) entry which is preliminary data.</text>
</comment>
<evidence type="ECO:0000313" key="2">
    <source>
        <dbReference type="EMBL" id="EKC64585.1"/>
    </source>
</evidence>
<gene>
    <name evidence="2" type="ORF">OBE_06869</name>
</gene>
<dbReference type="Pfam" id="PF07866">
    <property type="entry name" value="DUF1653"/>
    <property type="match status" value="1"/>
</dbReference>
<dbReference type="Gene3D" id="2.30.30.320">
    <property type="entry name" value="DUF1653-like domain"/>
    <property type="match status" value="1"/>
</dbReference>
<proteinExistence type="predicted"/>
<protein>
    <submittedName>
        <fullName evidence="2">Protein containing DUF1653</fullName>
    </submittedName>
</protein>
<name>K1TDU3_9ZZZZ</name>